<feature type="domain" description="C2H2-type" evidence="9">
    <location>
        <begin position="291"/>
        <end position="318"/>
    </location>
</feature>
<organism evidence="10 11">
    <name type="scientific">Ceratitis capitata</name>
    <name type="common">Mediterranean fruit fly</name>
    <name type="synonym">Tephritis capitata</name>
    <dbReference type="NCBI Taxonomy" id="7213"/>
    <lineage>
        <taxon>Eukaryota</taxon>
        <taxon>Metazoa</taxon>
        <taxon>Ecdysozoa</taxon>
        <taxon>Arthropoda</taxon>
        <taxon>Hexapoda</taxon>
        <taxon>Insecta</taxon>
        <taxon>Pterygota</taxon>
        <taxon>Neoptera</taxon>
        <taxon>Endopterygota</taxon>
        <taxon>Diptera</taxon>
        <taxon>Brachycera</taxon>
        <taxon>Muscomorpha</taxon>
        <taxon>Tephritoidea</taxon>
        <taxon>Tephritidae</taxon>
        <taxon>Ceratitis</taxon>
        <taxon>Ceratitis</taxon>
    </lineage>
</organism>
<gene>
    <name evidence="10" type="ORF">CCAP1982_LOCUS4882</name>
</gene>
<dbReference type="InterPro" id="IPR013087">
    <property type="entry name" value="Znf_C2H2_type"/>
</dbReference>
<keyword evidence="4 7" id="KW-0863">Zinc-finger</keyword>
<dbReference type="FunFam" id="3.30.160.60:FF:001826">
    <property type="entry name" value="Lethal (3) neo38, isoform A"/>
    <property type="match status" value="1"/>
</dbReference>
<reference evidence="10" key="1">
    <citation type="submission" date="2020-11" db="EMBL/GenBank/DDBJ databases">
        <authorList>
            <person name="Whitehead M."/>
        </authorList>
    </citation>
    <scope>NUCLEOTIDE SEQUENCE</scope>
    <source>
        <strain evidence="10">EGII</strain>
    </source>
</reference>
<feature type="domain" description="C2H2-type" evidence="9">
    <location>
        <begin position="347"/>
        <end position="374"/>
    </location>
</feature>
<feature type="compositionally biased region" description="Low complexity" evidence="8">
    <location>
        <begin position="204"/>
        <end position="258"/>
    </location>
</feature>
<protein>
    <submittedName>
        <fullName evidence="10">(Mediterranean fruit fly) hypothetical protein</fullName>
    </submittedName>
</protein>
<evidence type="ECO:0000313" key="11">
    <source>
        <dbReference type="Proteomes" id="UP000606786"/>
    </source>
</evidence>
<dbReference type="PANTHER" id="PTHR24394:SF29">
    <property type="entry name" value="MYONEURIN"/>
    <property type="match status" value="1"/>
</dbReference>
<name>A0A811UBJ9_CERCA</name>
<evidence type="ECO:0000256" key="5">
    <source>
        <dbReference type="ARBA" id="ARBA00022833"/>
    </source>
</evidence>
<accession>A0A811UBJ9</accession>
<dbReference type="PANTHER" id="PTHR24394">
    <property type="entry name" value="ZINC FINGER PROTEIN"/>
    <property type="match status" value="1"/>
</dbReference>
<keyword evidence="2" id="KW-0479">Metal-binding</keyword>
<feature type="region of interest" description="Disordered" evidence="8">
    <location>
        <begin position="405"/>
        <end position="429"/>
    </location>
</feature>
<proteinExistence type="predicted"/>
<evidence type="ECO:0000256" key="7">
    <source>
        <dbReference type="PROSITE-ProRule" id="PRU00042"/>
    </source>
</evidence>
<dbReference type="Pfam" id="PF00096">
    <property type="entry name" value="zf-C2H2"/>
    <property type="match status" value="3"/>
</dbReference>
<dbReference type="EMBL" id="CAJHJT010000001">
    <property type="protein sequence ID" value="CAD6996191.1"/>
    <property type="molecule type" value="Genomic_DNA"/>
</dbReference>
<comment type="caution">
    <text evidence="10">The sequence shown here is derived from an EMBL/GenBank/DDBJ whole genome shotgun (WGS) entry which is preliminary data.</text>
</comment>
<evidence type="ECO:0000256" key="6">
    <source>
        <dbReference type="ARBA" id="ARBA00023242"/>
    </source>
</evidence>
<evidence type="ECO:0000256" key="1">
    <source>
        <dbReference type="ARBA" id="ARBA00004123"/>
    </source>
</evidence>
<dbReference type="FunFam" id="3.30.160.60:FF:000843">
    <property type="entry name" value="Potential zinc finger protein"/>
    <property type="match status" value="1"/>
</dbReference>
<dbReference type="OrthoDB" id="10072647at2759"/>
<evidence type="ECO:0000313" key="10">
    <source>
        <dbReference type="EMBL" id="CAD6996191.1"/>
    </source>
</evidence>
<keyword evidence="6" id="KW-0539">Nucleus</keyword>
<dbReference type="PROSITE" id="PS00028">
    <property type="entry name" value="ZINC_FINGER_C2H2_1"/>
    <property type="match status" value="4"/>
</dbReference>
<feature type="domain" description="C2H2-type" evidence="9">
    <location>
        <begin position="319"/>
        <end position="346"/>
    </location>
</feature>
<keyword evidence="3" id="KW-0677">Repeat</keyword>
<dbReference type="Gene3D" id="3.30.160.60">
    <property type="entry name" value="Classic Zinc Finger"/>
    <property type="match status" value="3"/>
</dbReference>
<evidence type="ECO:0000259" key="9">
    <source>
        <dbReference type="PROSITE" id="PS50157"/>
    </source>
</evidence>
<evidence type="ECO:0000256" key="8">
    <source>
        <dbReference type="SAM" id="MobiDB-lite"/>
    </source>
</evidence>
<dbReference type="PROSITE" id="PS50157">
    <property type="entry name" value="ZINC_FINGER_C2H2_2"/>
    <property type="match status" value="4"/>
</dbReference>
<comment type="subcellular location">
    <subcellularLocation>
        <location evidence="1">Nucleus</location>
    </subcellularLocation>
</comment>
<feature type="region of interest" description="Disordered" evidence="8">
    <location>
        <begin position="197"/>
        <end position="281"/>
    </location>
</feature>
<feature type="domain" description="C2H2-type" evidence="9">
    <location>
        <begin position="375"/>
        <end position="402"/>
    </location>
</feature>
<evidence type="ECO:0000256" key="4">
    <source>
        <dbReference type="ARBA" id="ARBA00022771"/>
    </source>
</evidence>
<dbReference type="GO" id="GO:0000981">
    <property type="term" value="F:DNA-binding transcription factor activity, RNA polymerase II-specific"/>
    <property type="evidence" value="ECO:0007669"/>
    <property type="project" value="TreeGrafter"/>
</dbReference>
<dbReference type="GO" id="GO:0008270">
    <property type="term" value="F:zinc ion binding"/>
    <property type="evidence" value="ECO:0007669"/>
    <property type="project" value="UniProtKB-KW"/>
</dbReference>
<evidence type="ECO:0000256" key="2">
    <source>
        <dbReference type="ARBA" id="ARBA00022723"/>
    </source>
</evidence>
<sequence>MQYGQNISIPYSQPQTDLNFLNSTDHKGKIHPKIERDREEGILVKKRASKTGRPSALLPGKSSKSVLNQQLSINQSWQTLANTANTVDYSSHLLSATLPISIQHFLKYSETIKKETSGIVGSQINSGNLNLSNLDTSPSGFKGGDVLKNGTNLSLALGGVALAPPSNQQSNGATHHNGGIIGMDHGSHMASMADATNNGTPLHQAVNGNAPNPNVNGQANNGQTATANGTITNGNAVTSTAPAGTTTTSTGGTTTTTGKKTRKKKPPKEKKPRPKPGEIREIKALDGSTLYCCPECQMAYPDRTLIEQHVISHAVERRFVCDICNAALKRKDHLTRHKLSHIPDRPHVCNICMKSFKRKEQLTLHIVIHSGEKKHVCVECGKGFYRKDHLRKHTRSHIARRVKSEVSAQNVNGASGTGNTVQNNTIQGS</sequence>
<feature type="compositionally biased region" description="Basic residues" evidence="8">
    <location>
        <begin position="259"/>
        <end position="274"/>
    </location>
</feature>
<dbReference type="SMART" id="SM00355">
    <property type="entry name" value="ZnF_C2H2"/>
    <property type="match status" value="4"/>
</dbReference>
<dbReference type="AlphaFoldDB" id="A0A811UBJ9"/>
<dbReference type="Proteomes" id="UP000606786">
    <property type="component" value="Unassembled WGS sequence"/>
</dbReference>
<feature type="compositionally biased region" description="Polar residues" evidence="8">
    <location>
        <begin position="406"/>
        <end position="429"/>
    </location>
</feature>
<keyword evidence="11" id="KW-1185">Reference proteome</keyword>
<dbReference type="InterPro" id="IPR036236">
    <property type="entry name" value="Znf_C2H2_sf"/>
</dbReference>
<dbReference type="FunFam" id="3.30.160.60:FF:001269">
    <property type="entry name" value="Zinc finger protein"/>
    <property type="match status" value="1"/>
</dbReference>
<evidence type="ECO:0000256" key="3">
    <source>
        <dbReference type="ARBA" id="ARBA00022737"/>
    </source>
</evidence>
<dbReference type="SUPFAM" id="SSF57667">
    <property type="entry name" value="beta-beta-alpha zinc fingers"/>
    <property type="match status" value="2"/>
</dbReference>
<dbReference type="GO" id="GO:0005634">
    <property type="term" value="C:nucleus"/>
    <property type="evidence" value="ECO:0007669"/>
    <property type="project" value="UniProtKB-SubCell"/>
</dbReference>
<keyword evidence="5" id="KW-0862">Zinc</keyword>